<organism evidence="2 3">
    <name type="scientific">Lacticaseibacillus paracasei</name>
    <name type="common">Lactobacillus paracasei</name>
    <dbReference type="NCBI Taxonomy" id="1597"/>
    <lineage>
        <taxon>Bacteria</taxon>
        <taxon>Bacillati</taxon>
        <taxon>Bacillota</taxon>
        <taxon>Bacilli</taxon>
        <taxon>Lactobacillales</taxon>
        <taxon>Lactobacillaceae</taxon>
        <taxon>Lacticaseibacillus</taxon>
    </lineage>
</organism>
<reference evidence="2 3" key="1">
    <citation type="submission" date="2023-01" db="EMBL/GenBank/DDBJ databases">
        <title>Complete genome sequence of Lacticaseibacillus paracasei SRCM217440 isolated from Makgeolli.</title>
        <authorList>
            <person name="Yang H.-G."/>
            <person name="Jeong S.-J."/>
            <person name="Ha G.-S."/>
            <person name="Yang H.-J."/>
            <person name="Jeong D.-Y."/>
        </authorList>
    </citation>
    <scope>NUCLEOTIDE SEQUENCE [LARGE SCALE GENOMIC DNA]</scope>
    <source>
        <strain evidence="2 3">SRCM217440</strain>
    </source>
</reference>
<comment type="caution">
    <text evidence="2">The sequence shown here is derived from an EMBL/GenBank/DDBJ whole genome shotgun (WGS) entry which is preliminary data.</text>
</comment>
<sequence>MADFYFTDRKYNQLGIASTDELASSSVIAIDDIGGQEGDYQSVDGGYRSYSATLHFSPDQSAQVKEMAKVGNFVLFKGRAGESVWTTILRSEHDPLAGTNTFVAEDASIDLINGTVGSYAASSAMTIAQYIELFAGDSGFVIGYNEIPDLTRTLNWDSDDSSILTRILSVATQFGVELSFRFEVRGLSVIGKYIDIRKHIGGNKDIYLRVDTDLNKIVTTSDIADLCTAIAGTGGTPDGSDTPITLKGYQWVDPNGRYVLGGDGVLRDPVALRTWSRLLSSSNPDPVDAHITRNKTYEATTQATLLQSVLSDLEKFNHPAVNYEVDIAKLPDTVNIGDTVYLVDEDEQLFLSARVLELTYSYSNESGTATLGDYLIQASQVSAEYRALAETLAKQNKGQDGKDGIGIQSSIVTYQAGPSGVSAPTGTWSDAVPNVAANQYLWSRTIITMTDGSTSTTYSVGKMGANGTDGIGLKSSAVTYQIGTNGTTAPSGTWSSTIPPASQGTYLWSRTVTLYTDGTQNTSYSVAYQGTNGAKGDTGPQGPPGSQNVPMTYVQTAAPTGTIVTNSLWWVGATMSSVTALKRWNGSSWIPDSIAQAVLNIIELNAVTINSAIINSPKINVPFSHAVINESGILSSGNLTLNGTSYSIDGSIEDANGKANGQKYHTELNPDGMSSYITQTDGTTKLHTSRISMGVLELSDLISGLGDNATYNTSSLDAEKIYQLNNVSNPLWEGVSLMGWSGNAQSVTPSKKITDCLNGWKLVWGAYSNGAFTGTGISESEISKTSVLKYPGAGRIIPIMNYANANCSKYVYAYADHIDGNTKNSDGAAGSVVLIGIYEY</sequence>
<dbReference type="EMBL" id="JAQLSF010000001">
    <property type="protein sequence ID" value="MDB1564767.1"/>
    <property type="molecule type" value="Genomic_DNA"/>
</dbReference>
<protein>
    <submittedName>
        <fullName evidence="2">Phage tail protein</fullName>
    </submittedName>
</protein>
<gene>
    <name evidence="2" type="ORF">PGA78_08430</name>
</gene>
<dbReference type="InterPro" id="IPR007119">
    <property type="entry name" value="Phage_tail_spike_N"/>
</dbReference>
<feature type="domain" description="Tail spike" evidence="1">
    <location>
        <begin position="148"/>
        <end position="372"/>
    </location>
</feature>
<dbReference type="InterPro" id="IPR010572">
    <property type="entry name" value="Tail_dom"/>
</dbReference>
<dbReference type="NCBIfam" id="TIGR01665">
    <property type="entry name" value="put_anti_recept"/>
    <property type="match status" value="1"/>
</dbReference>
<dbReference type="Pfam" id="PF06605">
    <property type="entry name" value="Prophage_tail"/>
    <property type="match status" value="1"/>
</dbReference>
<evidence type="ECO:0000313" key="3">
    <source>
        <dbReference type="Proteomes" id="UP001212327"/>
    </source>
</evidence>
<proteinExistence type="predicted"/>
<dbReference type="Proteomes" id="UP001212327">
    <property type="component" value="Unassembled WGS sequence"/>
</dbReference>
<name>A0AAW6A6M9_LACPA</name>
<dbReference type="AlphaFoldDB" id="A0AAW6A6M9"/>
<dbReference type="RefSeq" id="WP_272028846.1">
    <property type="nucleotide sequence ID" value="NZ_JAQLSF010000001.1"/>
</dbReference>
<evidence type="ECO:0000259" key="1">
    <source>
        <dbReference type="Pfam" id="PF06605"/>
    </source>
</evidence>
<evidence type="ECO:0000313" key="2">
    <source>
        <dbReference type="EMBL" id="MDB1564767.1"/>
    </source>
</evidence>
<accession>A0AAW6A6M9</accession>